<dbReference type="OrthoDB" id="10591023at2759"/>
<organism evidence="2 3">
    <name type="scientific">Striga asiatica</name>
    <name type="common">Asiatic witchweed</name>
    <name type="synonym">Buchnera asiatica</name>
    <dbReference type="NCBI Taxonomy" id="4170"/>
    <lineage>
        <taxon>Eukaryota</taxon>
        <taxon>Viridiplantae</taxon>
        <taxon>Streptophyta</taxon>
        <taxon>Embryophyta</taxon>
        <taxon>Tracheophyta</taxon>
        <taxon>Spermatophyta</taxon>
        <taxon>Magnoliopsida</taxon>
        <taxon>eudicotyledons</taxon>
        <taxon>Gunneridae</taxon>
        <taxon>Pentapetalae</taxon>
        <taxon>asterids</taxon>
        <taxon>lamiids</taxon>
        <taxon>Lamiales</taxon>
        <taxon>Orobanchaceae</taxon>
        <taxon>Buchnereae</taxon>
        <taxon>Striga</taxon>
    </lineage>
</organism>
<feature type="non-terminal residue" evidence="2">
    <location>
        <position position="1"/>
    </location>
</feature>
<evidence type="ECO:0000256" key="1">
    <source>
        <dbReference type="SAM" id="MobiDB-lite"/>
    </source>
</evidence>
<reference evidence="3" key="1">
    <citation type="journal article" date="2019" name="Curr. Biol.">
        <title>Genome Sequence of Striga asiatica Provides Insight into the Evolution of Plant Parasitism.</title>
        <authorList>
            <person name="Yoshida S."/>
            <person name="Kim S."/>
            <person name="Wafula E.K."/>
            <person name="Tanskanen J."/>
            <person name="Kim Y.M."/>
            <person name="Honaas L."/>
            <person name="Yang Z."/>
            <person name="Spallek T."/>
            <person name="Conn C.E."/>
            <person name="Ichihashi Y."/>
            <person name="Cheong K."/>
            <person name="Cui S."/>
            <person name="Der J.P."/>
            <person name="Gundlach H."/>
            <person name="Jiao Y."/>
            <person name="Hori C."/>
            <person name="Ishida J.K."/>
            <person name="Kasahara H."/>
            <person name="Kiba T."/>
            <person name="Kim M.S."/>
            <person name="Koo N."/>
            <person name="Laohavisit A."/>
            <person name="Lee Y.H."/>
            <person name="Lumba S."/>
            <person name="McCourt P."/>
            <person name="Mortimer J.C."/>
            <person name="Mutuku J.M."/>
            <person name="Nomura T."/>
            <person name="Sasaki-Sekimoto Y."/>
            <person name="Seto Y."/>
            <person name="Wang Y."/>
            <person name="Wakatake T."/>
            <person name="Sakakibara H."/>
            <person name="Demura T."/>
            <person name="Yamaguchi S."/>
            <person name="Yoneyama K."/>
            <person name="Manabe R.I."/>
            <person name="Nelson D.C."/>
            <person name="Schulman A.H."/>
            <person name="Timko M.P."/>
            <person name="dePamphilis C.W."/>
            <person name="Choi D."/>
            <person name="Shirasu K."/>
        </authorList>
    </citation>
    <scope>NUCLEOTIDE SEQUENCE [LARGE SCALE GENOMIC DNA]</scope>
    <source>
        <strain evidence="3">cv. UVA1</strain>
    </source>
</reference>
<evidence type="ECO:0000313" key="3">
    <source>
        <dbReference type="Proteomes" id="UP000325081"/>
    </source>
</evidence>
<dbReference type="Proteomes" id="UP000325081">
    <property type="component" value="Unassembled WGS sequence"/>
</dbReference>
<protein>
    <submittedName>
        <fullName evidence="2">Frizzled-5</fullName>
    </submittedName>
</protein>
<gene>
    <name evidence="2" type="ORF">STAS_31904</name>
</gene>
<feature type="region of interest" description="Disordered" evidence="1">
    <location>
        <begin position="239"/>
        <end position="259"/>
    </location>
</feature>
<accession>A0A5A7RA67</accession>
<name>A0A5A7RA67_STRAF</name>
<comment type="caution">
    <text evidence="2">The sequence shown here is derived from an EMBL/GenBank/DDBJ whole genome shotgun (WGS) entry which is preliminary data.</text>
</comment>
<dbReference type="AlphaFoldDB" id="A0A5A7RA67"/>
<evidence type="ECO:0000313" key="2">
    <source>
        <dbReference type="EMBL" id="GER54338.1"/>
    </source>
</evidence>
<sequence length="339" mass="38834">IPCGLPVSLRCLPQRPNGPNNRENNRTAAYNINQQENLIPSYPILDKGTSLPNNNRSNICQDLQWDHNHQHLFLLLLQKWLQKRPPGTNQNNHSEQQHATNKLENVKQYIPSVRRPCDLHVMFVLCSTEQIQCLHNHKKPHEKMNPVHRLLILQAGIDPIGQERKIQNRKAEIERRQLDSGAQLAKNSEYSFGAVIGYEWLNEEWGGGDRSRKVKRRLMYLESRTQKEGFDWSSRSTWIRDSSERRKKPNLDGSGEPTADMTETAETVIVACPVCVKPNRSKRIMGRESADILRFLISAEARGVKNSRIGRRRRSFAISIGETEGGSGTAAAVERRRRL</sequence>
<keyword evidence="3" id="KW-1185">Reference proteome</keyword>
<proteinExistence type="predicted"/>
<dbReference type="EMBL" id="BKCP01011070">
    <property type="protein sequence ID" value="GER54338.1"/>
    <property type="molecule type" value="Genomic_DNA"/>
</dbReference>